<gene>
    <name evidence="1" type="ORF">H9891_07685</name>
</gene>
<proteinExistence type="predicted"/>
<reference evidence="1" key="1">
    <citation type="journal article" date="2021" name="PeerJ">
        <title>Extensive microbial diversity within the chicken gut microbiome revealed by metagenomics and culture.</title>
        <authorList>
            <person name="Gilroy R."/>
            <person name="Ravi A."/>
            <person name="Getino M."/>
            <person name="Pursley I."/>
            <person name="Horton D.L."/>
            <person name="Alikhan N.F."/>
            <person name="Baker D."/>
            <person name="Gharbi K."/>
            <person name="Hall N."/>
            <person name="Watson M."/>
            <person name="Adriaenssens E.M."/>
            <person name="Foster-Nyarko E."/>
            <person name="Jarju S."/>
            <person name="Secka A."/>
            <person name="Antonio M."/>
            <person name="Oren A."/>
            <person name="Chaudhuri R.R."/>
            <person name="La Ragione R."/>
            <person name="Hildebrand F."/>
            <person name="Pallen M.J."/>
        </authorList>
    </citation>
    <scope>NUCLEOTIDE SEQUENCE</scope>
    <source>
        <strain evidence="1">ChiHjej13B12-752</strain>
    </source>
</reference>
<dbReference type="GO" id="GO:0032259">
    <property type="term" value="P:methylation"/>
    <property type="evidence" value="ECO:0007669"/>
    <property type="project" value="UniProtKB-KW"/>
</dbReference>
<dbReference type="AlphaFoldDB" id="A0A9D1QGY3"/>
<dbReference type="InterPro" id="IPR029063">
    <property type="entry name" value="SAM-dependent_MTases_sf"/>
</dbReference>
<dbReference type="EMBL" id="DXHR01000025">
    <property type="protein sequence ID" value="HIW13027.1"/>
    <property type="molecule type" value="Genomic_DNA"/>
</dbReference>
<keyword evidence="1" id="KW-0808">Transferase</keyword>
<keyword evidence="1" id="KW-0489">Methyltransferase</keyword>
<reference evidence="1" key="2">
    <citation type="submission" date="2021-04" db="EMBL/GenBank/DDBJ databases">
        <authorList>
            <person name="Gilroy R."/>
        </authorList>
    </citation>
    <scope>NUCLEOTIDE SEQUENCE</scope>
    <source>
        <strain evidence="1">ChiHjej13B12-752</strain>
    </source>
</reference>
<dbReference type="CDD" id="cd02440">
    <property type="entry name" value="AdoMet_MTases"/>
    <property type="match status" value="1"/>
</dbReference>
<dbReference type="GO" id="GO:0008168">
    <property type="term" value="F:methyltransferase activity"/>
    <property type="evidence" value="ECO:0007669"/>
    <property type="project" value="UniProtKB-KW"/>
</dbReference>
<dbReference type="PANTHER" id="PTHR35276:SF1">
    <property type="entry name" value="TRNA (MNM(5)S(2)U34)-METHYLTRANSFERASE, CHLOROPLASTIC"/>
    <property type="match status" value="1"/>
</dbReference>
<name>A0A9D1QGY3_9STAP</name>
<accession>A0A9D1QGY3</accession>
<dbReference type="InterPro" id="IPR010719">
    <property type="entry name" value="MnmM_MeTrfase"/>
</dbReference>
<dbReference type="SUPFAM" id="SSF53335">
    <property type="entry name" value="S-adenosyl-L-methionine-dependent methyltransferases"/>
    <property type="match status" value="1"/>
</dbReference>
<organism evidence="1 2">
    <name type="scientific">Candidatus Salinicoccus stercoripullorum</name>
    <dbReference type="NCBI Taxonomy" id="2838756"/>
    <lineage>
        <taxon>Bacteria</taxon>
        <taxon>Bacillati</taxon>
        <taxon>Bacillota</taxon>
        <taxon>Bacilli</taxon>
        <taxon>Bacillales</taxon>
        <taxon>Staphylococcaceae</taxon>
        <taxon>Salinicoccus</taxon>
    </lineage>
</organism>
<dbReference type="Gene3D" id="3.40.50.150">
    <property type="entry name" value="Vaccinia Virus protein VP39"/>
    <property type="match status" value="1"/>
</dbReference>
<comment type="caution">
    <text evidence="1">The sequence shown here is derived from an EMBL/GenBank/DDBJ whole genome shotgun (WGS) entry which is preliminary data.</text>
</comment>
<dbReference type="PANTHER" id="PTHR35276">
    <property type="entry name" value="S-ADENOSYL-L-METHIONINE-DEPENDENT METHYLTRANSFERASES SUPERFAMILY PROTEIN"/>
    <property type="match status" value="1"/>
</dbReference>
<dbReference type="Proteomes" id="UP000823989">
    <property type="component" value="Unassembled WGS sequence"/>
</dbReference>
<protein>
    <submittedName>
        <fullName evidence="1">Class I SAM-dependent methyltransferase</fullName>
    </submittedName>
</protein>
<sequence>MLARVLPYAKNLAQEIVRPGDTVVDATCGNGHDTKFLSELTGPDGHVLSFDIQSEAIENARELCSPAVNIEFILDSHANVDDYLSGRPVKAGMFNLGYLPKGDKTITTEYRSTIRAIEKLFRSMVPGGRIIIVVYHGHPEGKLEKEALTSALAEWPQKESQILEYRFINQKNDAPYILCIEKNSKK</sequence>
<evidence type="ECO:0000313" key="2">
    <source>
        <dbReference type="Proteomes" id="UP000823989"/>
    </source>
</evidence>
<evidence type="ECO:0000313" key="1">
    <source>
        <dbReference type="EMBL" id="HIW13027.1"/>
    </source>
</evidence>
<dbReference type="Pfam" id="PF06962">
    <property type="entry name" value="rRNA_methylase"/>
    <property type="match status" value="1"/>
</dbReference>